<keyword evidence="1" id="KW-1015">Disulfide bond</keyword>
<evidence type="ECO:0000256" key="1">
    <source>
        <dbReference type="ARBA" id="ARBA00023157"/>
    </source>
</evidence>
<accession>A0A1L4D279</accession>
<proteinExistence type="predicted"/>
<protein>
    <recommendedName>
        <fullName evidence="3">Peptidase S1 domain-containing protein</fullName>
    </recommendedName>
</protein>
<dbReference type="SUPFAM" id="SSF50494">
    <property type="entry name" value="Trypsin-like serine proteases"/>
    <property type="match status" value="1"/>
</dbReference>
<dbReference type="PANTHER" id="PTHR24260">
    <property type="match status" value="1"/>
</dbReference>
<dbReference type="STRING" id="1915309.AXG55_10485"/>
<name>A0A1L4D279_9BACT</name>
<keyword evidence="5" id="KW-1185">Reference proteome</keyword>
<evidence type="ECO:0000259" key="3">
    <source>
        <dbReference type="PROSITE" id="PS50240"/>
    </source>
</evidence>
<sequence length="340" mass="36650">MKLILILILIIINIFISTLFIACNNSNSSNNNYGAYSGPASCVNNKSLTLDETIVGGNQVTNNNTTLTGNNTVAIILNNQNNTKTIECTGTIVASNLILTAGHCFDEVGSSNTSPGWVIFADTYDSFNINNSASISCWQRPGGYIPCSVSDTYNCILNDITWVKINGNISRFNNYVTTSILANPQTISARESKWMLGFGKLSDNPPSRNSNKYMVQSSSSNTYPDTLPSGAARAFDSYTFSNAYENYLTVIGPNTTPPKGTCEGDSGGPVYVLRNGNYVLAALTQGSNSLLTPKPTNTSPTYTFDYTKYASCDDGYGVYTTVGNYISWIQSSSGVTLSTY</sequence>
<evidence type="ECO:0000313" key="4">
    <source>
        <dbReference type="EMBL" id="APJ04309.1"/>
    </source>
</evidence>
<dbReference type="InterPro" id="IPR033116">
    <property type="entry name" value="TRYPSIN_SER"/>
</dbReference>
<dbReference type="PROSITE" id="PS51257">
    <property type="entry name" value="PROKAR_LIPOPROTEIN"/>
    <property type="match status" value="1"/>
</dbReference>
<dbReference type="PRINTS" id="PR00722">
    <property type="entry name" value="CHYMOTRYPSIN"/>
</dbReference>
<keyword evidence="2" id="KW-0378">Hydrolase</keyword>
<dbReference type="Gene3D" id="2.40.10.10">
    <property type="entry name" value="Trypsin-like serine proteases"/>
    <property type="match status" value="1"/>
</dbReference>
<dbReference type="GO" id="GO:0004252">
    <property type="term" value="F:serine-type endopeptidase activity"/>
    <property type="evidence" value="ECO:0007669"/>
    <property type="project" value="InterPro"/>
</dbReference>
<dbReference type="PROSITE" id="PS00134">
    <property type="entry name" value="TRYPSIN_HIS"/>
    <property type="match status" value="1"/>
</dbReference>
<reference evidence="4 5" key="1">
    <citation type="submission" date="2016-10" db="EMBL/GenBank/DDBJ databases">
        <title>Silvanigrella aquatica sp. nov., isolated from a freshwater lake located in the Black Forest, Germany, description of Silvanigrellaceae fam. nov., Silvanigrellales ord. nov., reclassification of the order Bdellovibrionales in the class Oligoflexia, reclassification of the families Bacteriovoracaceae and Halobacteriovoraceae in the new order Bacteriovoracales ord. nov., and reclassification of the family Pseudobacteriovoracaceae in the order Oligoflexiales.</title>
        <authorList>
            <person name="Hahn M.W."/>
            <person name="Schmidt J."/>
            <person name="Koll U."/>
            <person name="Rohde M."/>
            <person name="Verbag S."/>
            <person name="Pitt A."/>
            <person name="Nakai R."/>
            <person name="Naganuma T."/>
            <person name="Lang E."/>
        </authorList>
    </citation>
    <scope>NUCLEOTIDE SEQUENCE [LARGE SCALE GENOMIC DNA]</scope>
    <source>
        <strain evidence="4 5">MWH-Nonnen-W8red</strain>
    </source>
</reference>
<dbReference type="InterPro" id="IPR018114">
    <property type="entry name" value="TRYPSIN_HIS"/>
</dbReference>
<dbReference type="PANTHER" id="PTHR24260:SF132">
    <property type="entry name" value="PEPTIDASE S1 DOMAIN-CONTAINING PROTEIN"/>
    <property type="match status" value="1"/>
</dbReference>
<dbReference type="PROSITE" id="PS50240">
    <property type="entry name" value="TRYPSIN_DOM"/>
    <property type="match status" value="1"/>
</dbReference>
<keyword evidence="2" id="KW-0645">Protease</keyword>
<dbReference type="AlphaFoldDB" id="A0A1L4D279"/>
<gene>
    <name evidence="4" type="ORF">AXG55_10485</name>
</gene>
<dbReference type="Pfam" id="PF00089">
    <property type="entry name" value="Trypsin"/>
    <property type="match status" value="1"/>
</dbReference>
<dbReference type="EMBL" id="CP017834">
    <property type="protein sequence ID" value="APJ04309.1"/>
    <property type="molecule type" value="Genomic_DNA"/>
</dbReference>
<evidence type="ECO:0000313" key="5">
    <source>
        <dbReference type="Proteomes" id="UP000184731"/>
    </source>
</evidence>
<dbReference type="SMART" id="SM00020">
    <property type="entry name" value="Tryp_SPc"/>
    <property type="match status" value="1"/>
</dbReference>
<evidence type="ECO:0000256" key="2">
    <source>
        <dbReference type="RuleBase" id="RU363034"/>
    </source>
</evidence>
<dbReference type="RefSeq" id="WP_148698066.1">
    <property type="nucleotide sequence ID" value="NZ_CP017834.1"/>
</dbReference>
<dbReference type="InterPro" id="IPR043504">
    <property type="entry name" value="Peptidase_S1_PA_chymotrypsin"/>
</dbReference>
<organism evidence="4 5">
    <name type="scientific">Silvanigrella aquatica</name>
    <dbReference type="NCBI Taxonomy" id="1915309"/>
    <lineage>
        <taxon>Bacteria</taxon>
        <taxon>Pseudomonadati</taxon>
        <taxon>Bdellovibrionota</taxon>
        <taxon>Oligoflexia</taxon>
        <taxon>Silvanigrellales</taxon>
        <taxon>Silvanigrellaceae</taxon>
        <taxon>Silvanigrella</taxon>
    </lineage>
</organism>
<feature type="domain" description="Peptidase S1" evidence="3">
    <location>
        <begin position="54"/>
        <end position="334"/>
    </location>
</feature>
<dbReference type="InterPro" id="IPR051333">
    <property type="entry name" value="CLIP_Serine_Protease"/>
</dbReference>
<dbReference type="GO" id="GO:0006508">
    <property type="term" value="P:proteolysis"/>
    <property type="evidence" value="ECO:0007669"/>
    <property type="project" value="UniProtKB-KW"/>
</dbReference>
<dbReference type="InterPro" id="IPR009003">
    <property type="entry name" value="Peptidase_S1_PA"/>
</dbReference>
<dbReference type="InterPro" id="IPR001314">
    <property type="entry name" value="Peptidase_S1A"/>
</dbReference>
<dbReference type="OrthoDB" id="5289650at2"/>
<dbReference type="KEGG" id="saqi:AXG55_10485"/>
<dbReference type="Proteomes" id="UP000184731">
    <property type="component" value="Chromosome"/>
</dbReference>
<keyword evidence="2" id="KW-0720">Serine protease</keyword>
<dbReference type="InterPro" id="IPR001254">
    <property type="entry name" value="Trypsin_dom"/>
</dbReference>
<dbReference type="PROSITE" id="PS00135">
    <property type="entry name" value="TRYPSIN_SER"/>
    <property type="match status" value="1"/>
</dbReference>